<dbReference type="Proteomes" id="UP000235145">
    <property type="component" value="Unassembled WGS sequence"/>
</dbReference>
<protein>
    <recommendedName>
        <fullName evidence="4">Pentatricopeptide repeat-containing protein</fullName>
    </recommendedName>
</protein>
<dbReference type="EMBL" id="NBSK02000008">
    <property type="protein sequence ID" value="KAJ0194296.1"/>
    <property type="molecule type" value="Genomic_DNA"/>
</dbReference>
<feature type="transmembrane region" description="Helical" evidence="1">
    <location>
        <begin position="28"/>
        <end position="45"/>
    </location>
</feature>
<gene>
    <name evidence="2" type="ORF">LSAT_V11C800414120</name>
</gene>
<evidence type="ECO:0000313" key="3">
    <source>
        <dbReference type="Proteomes" id="UP000235145"/>
    </source>
</evidence>
<dbReference type="AlphaFoldDB" id="A0A9R1UV14"/>
<keyword evidence="1" id="KW-1133">Transmembrane helix</keyword>
<keyword evidence="1" id="KW-0472">Membrane</keyword>
<name>A0A9R1UV14_LACSA</name>
<comment type="caution">
    <text evidence="2">The sequence shown here is derived from an EMBL/GenBank/DDBJ whole genome shotgun (WGS) entry which is preliminary data.</text>
</comment>
<evidence type="ECO:0000256" key="1">
    <source>
        <dbReference type="SAM" id="Phobius"/>
    </source>
</evidence>
<evidence type="ECO:0000313" key="2">
    <source>
        <dbReference type="EMBL" id="KAJ0194296.1"/>
    </source>
</evidence>
<sequence>MTDDGGGGGNYVNGGGGGGSGGGGVSDGLVVVVVVMVIVGRYVMLRGEEKKALIIQLEMEKKGNCFKFGHLNHNHGRGHKSNQIEEAGGLFAEMKSKGIQPISSLYELDKHNKSVN</sequence>
<evidence type="ECO:0008006" key="4">
    <source>
        <dbReference type="Google" id="ProtNLM"/>
    </source>
</evidence>
<keyword evidence="1" id="KW-0812">Transmembrane</keyword>
<keyword evidence="3" id="KW-1185">Reference proteome</keyword>
<reference evidence="2 3" key="1">
    <citation type="journal article" date="2017" name="Nat. Commun.">
        <title>Genome assembly with in vitro proximity ligation data and whole-genome triplication in lettuce.</title>
        <authorList>
            <person name="Reyes-Chin-Wo S."/>
            <person name="Wang Z."/>
            <person name="Yang X."/>
            <person name="Kozik A."/>
            <person name="Arikit S."/>
            <person name="Song C."/>
            <person name="Xia L."/>
            <person name="Froenicke L."/>
            <person name="Lavelle D.O."/>
            <person name="Truco M.J."/>
            <person name="Xia R."/>
            <person name="Zhu S."/>
            <person name="Xu C."/>
            <person name="Xu H."/>
            <person name="Xu X."/>
            <person name="Cox K."/>
            <person name="Korf I."/>
            <person name="Meyers B.C."/>
            <person name="Michelmore R.W."/>
        </authorList>
    </citation>
    <scope>NUCLEOTIDE SEQUENCE [LARGE SCALE GENOMIC DNA]</scope>
    <source>
        <strain evidence="3">cv. Salinas</strain>
        <tissue evidence="2">Seedlings</tissue>
    </source>
</reference>
<proteinExistence type="predicted"/>
<accession>A0A9R1UV14</accession>
<organism evidence="2 3">
    <name type="scientific">Lactuca sativa</name>
    <name type="common">Garden lettuce</name>
    <dbReference type="NCBI Taxonomy" id="4236"/>
    <lineage>
        <taxon>Eukaryota</taxon>
        <taxon>Viridiplantae</taxon>
        <taxon>Streptophyta</taxon>
        <taxon>Embryophyta</taxon>
        <taxon>Tracheophyta</taxon>
        <taxon>Spermatophyta</taxon>
        <taxon>Magnoliopsida</taxon>
        <taxon>eudicotyledons</taxon>
        <taxon>Gunneridae</taxon>
        <taxon>Pentapetalae</taxon>
        <taxon>asterids</taxon>
        <taxon>campanulids</taxon>
        <taxon>Asterales</taxon>
        <taxon>Asteraceae</taxon>
        <taxon>Cichorioideae</taxon>
        <taxon>Cichorieae</taxon>
        <taxon>Lactucinae</taxon>
        <taxon>Lactuca</taxon>
    </lineage>
</organism>